<dbReference type="GO" id="GO:0005576">
    <property type="term" value="C:extracellular region"/>
    <property type="evidence" value="ECO:0007669"/>
    <property type="project" value="UniProtKB-SubCell"/>
</dbReference>
<comment type="subcellular location">
    <subcellularLocation>
        <location evidence="1">Secreted</location>
    </subcellularLocation>
</comment>
<comment type="similarity">
    <text evidence="2 4">Belongs to the neurexophilin family.</text>
</comment>
<dbReference type="GO" id="GO:0005102">
    <property type="term" value="F:signaling receptor binding"/>
    <property type="evidence" value="ECO:0007669"/>
    <property type="project" value="TreeGrafter"/>
</dbReference>
<dbReference type="PIRSF" id="PIRSF038019">
    <property type="entry name" value="Neurexophilin"/>
    <property type="match status" value="1"/>
</dbReference>
<accession>A0AAV7QAJ7</accession>
<dbReference type="InterPro" id="IPR026845">
    <property type="entry name" value="NXPH/NXPE"/>
</dbReference>
<protein>
    <recommendedName>
        <fullName evidence="4">Neurexophilin</fullName>
    </recommendedName>
</protein>
<organism evidence="7 8">
    <name type="scientific">Pleurodeles waltl</name>
    <name type="common">Iberian ribbed newt</name>
    <dbReference type="NCBI Taxonomy" id="8319"/>
    <lineage>
        <taxon>Eukaryota</taxon>
        <taxon>Metazoa</taxon>
        <taxon>Chordata</taxon>
        <taxon>Craniata</taxon>
        <taxon>Vertebrata</taxon>
        <taxon>Euteleostomi</taxon>
        <taxon>Amphibia</taxon>
        <taxon>Batrachia</taxon>
        <taxon>Caudata</taxon>
        <taxon>Salamandroidea</taxon>
        <taxon>Salamandridae</taxon>
        <taxon>Pleurodelinae</taxon>
        <taxon>Pleurodeles</taxon>
    </lineage>
</organism>
<evidence type="ECO:0000313" key="8">
    <source>
        <dbReference type="Proteomes" id="UP001066276"/>
    </source>
</evidence>
<keyword evidence="6" id="KW-0732">Signal</keyword>
<evidence type="ECO:0000256" key="2">
    <source>
        <dbReference type="ARBA" id="ARBA00008118"/>
    </source>
</evidence>
<sequence>MQLTQYCFIFLVQGSIYLVICGPEDTSEDEEVTENETRPRPRVQKKRGVQALKSRTVQPPFQNTTLLELLSNSPEFWDVLGSLSELSQVPRPRPRRRPIVKTTKFKKLFGWGDFYSNIKTVKLNLLITGKVVDHGNGTFSVYFRHNSTGMGNVTVSLVPPNKAVQFHLEQQMYIEAKESKVFNCRIEYEKVDRATKTGLCTYDPSKTCLHEHTQSRVSWTCSQPFKVICIYISFYSTDYRLVQKVCPDYNYHSDTPYYPSG</sequence>
<dbReference type="EMBL" id="JANPWB010000010">
    <property type="protein sequence ID" value="KAJ1136247.1"/>
    <property type="molecule type" value="Genomic_DNA"/>
</dbReference>
<gene>
    <name evidence="7" type="ORF">NDU88_002664</name>
</gene>
<feature type="signal peptide" evidence="6">
    <location>
        <begin position="1"/>
        <end position="21"/>
    </location>
</feature>
<dbReference type="AlphaFoldDB" id="A0AAV7QAJ7"/>
<comment type="function">
    <text evidence="4">May be signaling molecules that resemble neuropeptides.</text>
</comment>
<keyword evidence="8" id="KW-1185">Reference proteome</keyword>
<proteinExistence type="inferred from homology"/>
<dbReference type="PANTHER" id="PTHR17103">
    <property type="entry name" value="NEUREXOPHILIN"/>
    <property type="match status" value="1"/>
</dbReference>
<feature type="region of interest" description="Disordered" evidence="5">
    <location>
        <begin position="28"/>
        <end position="49"/>
    </location>
</feature>
<evidence type="ECO:0000256" key="5">
    <source>
        <dbReference type="SAM" id="MobiDB-lite"/>
    </source>
</evidence>
<evidence type="ECO:0000256" key="3">
    <source>
        <dbReference type="ARBA" id="ARBA00022525"/>
    </source>
</evidence>
<evidence type="ECO:0000256" key="1">
    <source>
        <dbReference type="ARBA" id="ARBA00004613"/>
    </source>
</evidence>
<dbReference type="Proteomes" id="UP001066276">
    <property type="component" value="Chromosome 6"/>
</dbReference>
<comment type="caution">
    <text evidence="7">The sequence shown here is derived from an EMBL/GenBank/DDBJ whole genome shotgun (WGS) entry which is preliminary data.</text>
</comment>
<evidence type="ECO:0000256" key="4">
    <source>
        <dbReference type="PIRNR" id="PIRNR038019"/>
    </source>
</evidence>
<evidence type="ECO:0000256" key="6">
    <source>
        <dbReference type="SAM" id="SignalP"/>
    </source>
</evidence>
<dbReference type="PANTHER" id="PTHR17103:SF14">
    <property type="entry name" value="NEUREXOPHILIN-3"/>
    <property type="match status" value="1"/>
</dbReference>
<reference evidence="7" key="1">
    <citation type="journal article" date="2022" name="bioRxiv">
        <title>Sequencing and chromosome-scale assembly of the giantPleurodeles waltlgenome.</title>
        <authorList>
            <person name="Brown T."/>
            <person name="Elewa A."/>
            <person name="Iarovenko S."/>
            <person name="Subramanian E."/>
            <person name="Araus A.J."/>
            <person name="Petzold A."/>
            <person name="Susuki M."/>
            <person name="Suzuki K.-i.T."/>
            <person name="Hayashi T."/>
            <person name="Toyoda A."/>
            <person name="Oliveira C."/>
            <person name="Osipova E."/>
            <person name="Leigh N.D."/>
            <person name="Simon A."/>
            <person name="Yun M.H."/>
        </authorList>
    </citation>
    <scope>NUCLEOTIDE SEQUENCE</scope>
    <source>
        <strain evidence="7">20211129_DDA</strain>
        <tissue evidence="7">Liver</tissue>
    </source>
</reference>
<evidence type="ECO:0000313" key="7">
    <source>
        <dbReference type="EMBL" id="KAJ1136247.1"/>
    </source>
</evidence>
<keyword evidence="3" id="KW-0964">Secreted</keyword>
<dbReference type="InterPro" id="IPR010450">
    <property type="entry name" value="Nxph"/>
</dbReference>
<feature type="chain" id="PRO_5043675605" description="Neurexophilin" evidence="6">
    <location>
        <begin position="22"/>
        <end position="261"/>
    </location>
</feature>
<name>A0AAV7QAJ7_PLEWA</name>
<dbReference type="Pfam" id="PF06312">
    <property type="entry name" value="Neurexophilin"/>
    <property type="match status" value="1"/>
</dbReference>